<evidence type="ECO:0000256" key="3">
    <source>
        <dbReference type="ARBA" id="ARBA00022833"/>
    </source>
</evidence>
<evidence type="ECO:0000256" key="2">
    <source>
        <dbReference type="ARBA" id="ARBA00022771"/>
    </source>
</evidence>
<dbReference type="CDD" id="cd00024">
    <property type="entry name" value="CD_CSD"/>
    <property type="match status" value="1"/>
</dbReference>
<dbReference type="EMBL" id="JAJHUN010000010">
    <property type="protein sequence ID" value="KAJ4146903.1"/>
    <property type="molecule type" value="Genomic_DNA"/>
</dbReference>
<dbReference type="InterPro" id="IPR017907">
    <property type="entry name" value="Znf_RING_CS"/>
</dbReference>
<comment type="caution">
    <text evidence="8">The sequence shown here is derived from an EMBL/GenBank/DDBJ whole genome shotgun (WGS) entry which is preliminary data.</text>
</comment>
<gene>
    <name evidence="8" type="ORF">LMH87_001462</name>
</gene>
<dbReference type="KEGG" id="amus:LMH87_001462"/>
<dbReference type="AlphaFoldDB" id="A0A9W8UIN7"/>
<feature type="region of interest" description="Disordered" evidence="6">
    <location>
        <begin position="39"/>
        <end position="61"/>
    </location>
</feature>
<proteinExistence type="predicted"/>
<reference evidence="8" key="1">
    <citation type="journal article" date="2023" name="Access Microbiol">
        <title>De-novo genome assembly for Akanthomyces muscarius, a biocontrol agent of insect agricultural pests.</title>
        <authorList>
            <person name="Erdos Z."/>
            <person name="Studholme D.J."/>
            <person name="Raymond B."/>
            <person name="Sharma M."/>
        </authorList>
    </citation>
    <scope>NUCLEOTIDE SEQUENCE</scope>
    <source>
        <strain evidence="8">Ve6</strain>
    </source>
</reference>
<dbReference type="GO" id="GO:0016042">
    <property type="term" value="P:lipid catabolic process"/>
    <property type="evidence" value="ECO:0007669"/>
    <property type="project" value="UniProtKB-UniRule"/>
</dbReference>
<dbReference type="GO" id="GO:0008270">
    <property type="term" value="F:zinc ion binding"/>
    <property type="evidence" value="ECO:0007669"/>
    <property type="project" value="UniProtKB-KW"/>
</dbReference>
<feature type="active site" description="Proton acceptor" evidence="5">
    <location>
        <position position="851"/>
    </location>
</feature>
<evidence type="ECO:0000256" key="5">
    <source>
        <dbReference type="PROSITE-ProRule" id="PRU01161"/>
    </source>
</evidence>
<feature type="short sequence motif" description="GXSXG" evidence="5">
    <location>
        <begin position="718"/>
        <end position="722"/>
    </location>
</feature>
<keyword evidence="5" id="KW-0378">Hydrolase</keyword>
<dbReference type="PROSITE" id="PS00518">
    <property type="entry name" value="ZF_RING_1"/>
    <property type="match status" value="1"/>
</dbReference>
<dbReference type="SUPFAM" id="SSF52151">
    <property type="entry name" value="FabD/lysophospholipase-like"/>
    <property type="match status" value="1"/>
</dbReference>
<evidence type="ECO:0000256" key="1">
    <source>
        <dbReference type="ARBA" id="ARBA00022723"/>
    </source>
</evidence>
<keyword evidence="5" id="KW-0442">Lipid degradation</keyword>
<feature type="short sequence motif" description="GXGXXG" evidence="5">
    <location>
        <begin position="684"/>
        <end position="689"/>
    </location>
</feature>
<feature type="active site" description="Nucleophile" evidence="5">
    <location>
        <position position="720"/>
    </location>
</feature>
<dbReference type="GO" id="GO:0019369">
    <property type="term" value="P:arachidonate metabolic process"/>
    <property type="evidence" value="ECO:0007669"/>
    <property type="project" value="TreeGrafter"/>
</dbReference>
<dbReference type="PROSITE" id="PS51635">
    <property type="entry name" value="PNPLA"/>
    <property type="match status" value="1"/>
</dbReference>
<dbReference type="GeneID" id="80888621"/>
<dbReference type="InterPro" id="IPR002641">
    <property type="entry name" value="PNPLA_dom"/>
</dbReference>
<dbReference type="Gene3D" id="3.40.1090.10">
    <property type="entry name" value="Cytosolic phospholipase A2 catalytic domain"/>
    <property type="match status" value="1"/>
</dbReference>
<dbReference type="PANTHER" id="PTHR24185:SF8">
    <property type="entry name" value="PNPLA DOMAIN-CONTAINING PROTEIN"/>
    <property type="match status" value="1"/>
</dbReference>
<dbReference type="RefSeq" id="XP_056049844.1">
    <property type="nucleotide sequence ID" value="XM_056192738.1"/>
</dbReference>
<dbReference type="GO" id="GO:0016020">
    <property type="term" value="C:membrane"/>
    <property type="evidence" value="ECO:0007669"/>
    <property type="project" value="TreeGrafter"/>
</dbReference>
<accession>A0A9W8UIN7</accession>
<evidence type="ECO:0000256" key="4">
    <source>
        <dbReference type="ARBA" id="ARBA00023098"/>
    </source>
</evidence>
<protein>
    <recommendedName>
        <fullName evidence="7">PNPLA domain-containing protein</fullName>
    </recommendedName>
</protein>
<keyword evidence="9" id="KW-1185">Reference proteome</keyword>
<feature type="domain" description="PNPLA" evidence="7">
    <location>
        <begin position="680"/>
        <end position="864"/>
    </location>
</feature>
<keyword evidence="4 5" id="KW-0443">Lipid metabolism</keyword>
<evidence type="ECO:0000313" key="9">
    <source>
        <dbReference type="Proteomes" id="UP001144673"/>
    </source>
</evidence>
<feature type="compositionally biased region" description="Basic and acidic residues" evidence="6">
    <location>
        <begin position="154"/>
        <end position="167"/>
    </location>
</feature>
<dbReference type="Pfam" id="PF01734">
    <property type="entry name" value="Patatin"/>
    <property type="match status" value="1"/>
</dbReference>
<dbReference type="Proteomes" id="UP001144673">
    <property type="component" value="Chromosome 3"/>
</dbReference>
<keyword evidence="2" id="KW-0863">Zinc-finger</keyword>
<dbReference type="GO" id="GO:0047499">
    <property type="term" value="F:calcium-independent phospholipase A2 activity"/>
    <property type="evidence" value="ECO:0007669"/>
    <property type="project" value="TreeGrafter"/>
</dbReference>
<sequence length="1124" mass="124611">MQKSKKCPFFIHFFTQSIMGVFFQQPFTERAYAEVKEKESRAAQKKATKQLPSKQDDAPTFAPSRHAVLKEPVIDTNFRVGTEEPTSQATNVDLASDMFFGNQPLLGRLYKSASEPLAAMIPELRPSSARHSQLGAARSHTQSEILSVASVSEDAVHDTEGSARDISPEPPSEDLGSQAQHEAIASENAQYSNLEQEWEVEEIIGEETKAGKLYYMVKWVPSLVVEDDMRNAAEVVGEWQKMKKKVKYGAFSALHLLSRSARARKSHGEIHLDVAQLRDKQQILIADGDLPTHGQLPRTRGVYACHEVNSTQYAETPLLAASVSDSLYHRALFPLTDVVCIFTEDIGGSDVAIQHLSAWNCQGPSSKAARSLAVILVVDRGSEANVRAKLHAEKLQRPHGWFRVTRVVGIDREAHQRSSRRQAKSYQALSREISQLLHASTRERRRQSLLFSARHVLEFLRLTAAGAAQADWTPLDLVKASRLSNKVEENMESHIFNLVSLFPHHDDVVDVAAPLIASSFLLNHYVPGMHEFDPTAVFDSLYQESCDNVARAIAAHRNEAGLPVMTHDFPSLIVKHLCVLYDHLEHHGGPKSLHRLQLAHAQRRSCLPSSEDTCFACLQRRPQHCLPCGHWLCHICVRTFYDADLDDPWLYNVDCCVICGMGTDERRIRIKPDTADVRILSIDGGGIRGRGPLESLRVLEEMIDLPVSVPRHFDVVFGTSSGAMTACALCLNGWEVDRCIEYFELSSRLAFDANHLFRVVAPLVGNVPILSPLLQFLSSLLVDSKYSAEGLESIQKDAYGESRSIVDSNAASEMGIALGVTLTTTDDASTCIATNYNGVGCRNDATGTFQDGGLAFNNPAAIALNEAASLFPPLTEPSIVVSLGTGSIGEKRNSASLWDSLFPARLFRAFWRQSDSAAAWDKLLRHQKLDKRGDLFRFDIRFGDDQPALDDVGSMQEVAEMAREIALASTEMRRLAKCFRANLFFLELDSGFPLIMRNGTYYCTGMLKCRLRAGSEELRVFLTQLLNSSAVFKCQGQQAPIVARGRDGIFDATHFEKEVALEVPSLQQMFAITVEEDSTSSNISGSPFTLARLKKQQHLYAPFGTAYHRQRYAACNEDGGESCG</sequence>
<evidence type="ECO:0000313" key="8">
    <source>
        <dbReference type="EMBL" id="KAJ4146903.1"/>
    </source>
</evidence>
<evidence type="ECO:0000259" key="7">
    <source>
        <dbReference type="PROSITE" id="PS51635"/>
    </source>
</evidence>
<evidence type="ECO:0000256" key="6">
    <source>
        <dbReference type="SAM" id="MobiDB-lite"/>
    </source>
</evidence>
<dbReference type="PANTHER" id="PTHR24185">
    <property type="entry name" value="CALCIUM-INDEPENDENT PHOSPHOLIPASE A2-GAMMA"/>
    <property type="match status" value="1"/>
</dbReference>
<keyword evidence="3" id="KW-0862">Zinc</keyword>
<feature type="region of interest" description="Disordered" evidence="6">
    <location>
        <begin position="150"/>
        <end position="180"/>
    </location>
</feature>
<keyword evidence="1" id="KW-0479">Metal-binding</keyword>
<feature type="short sequence motif" description="DGA/G" evidence="5">
    <location>
        <begin position="851"/>
        <end position="853"/>
    </location>
</feature>
<dbReference type="GO" id="GO:0046486">
    <property type="term" value="P:glycerolipid metabolic process"/>
    <property type="evidence" value="ECO:0007669"/>
    <property type="project" value="UniProtKB-ARBA"/>
</dbReference>
<organism evidence="8 9">
    <name type="scientific">Akanthomyces muscarius</name>
    <name type="common">Entomopathogenic fungus</name>
    <name type="synonym">Lecanicillium muscarium</name>
    <dbReference type="NCBI Taxonomy" id="2231603"/>
    <lineage>
        <taxon>Eukaryota</taxon>
        <taxon>Fungi</taxon>
        <taxon>Dikarya</taxon>
        <taxon>Ascomycota</taxon>
        <taxon>Pezizomycotina</taxon>
        <taxon>Sordariomycetes</taxon>
        <taxon>Hypocreomycetidae</taxon>
        <taxon>Hypocreales</taxon>
        <taxon>Cordycipitaceae</taxon>
        <taxon>Akanthomyces</taxon>
    </lineage>
</organism>
<dbReference type="InterPro" id="IPR016035">
    <property type="entry name" value="Acyl_Trfase/lysoPLipase"/>
</dbReference>
<name>A0A9W8UIN7_AKAMU</name>